<keyword evidence="1" id="KW-0812">Transmembrane</keyword>
<accession>A0AAD7G1E3</accession>
<feature type="transmembrane region" description="Helical" evidence="1">
    <location>
        <begin position="117"/>
        <end position="136"/>
    </location>
</feature>
<feature type="transmembrane region" description="Helical" evidence="1">
    <location>
        <begin position="12"/>
        <end position="32"/>
    </location>
</feature>
<feature type="transmembrane region" description="Helical" evidence="1">
    <location>
        <begin position="85"/>
        <end position="105"/>
    </location>
</feature>
<keyword evidence="1" id="KW-0472">Membrane</keyword>
<dbReference type="PANTHER" id="PTHR40465">
    <property type="entry name" value="CHROMOSOME 1, WHOLE GENOME SHOTGUN SEQUENCE"/>
    <property type="match status" value="1"/>
</dbReference>
<feature type="transmembrane region" description="Helical" evidence="1">
    <location>
        <begin position="156"/>
        <end position="178"/>
    </location>
</feature>
<comment type="caution">
    <text evidence="2">The sequence shown here is derived from an EMBL/GenBank/DDBJ whole genome shotgun (WGS) entry which is preliminary data.</text>
</comment>
<reference evidence="2" key="1">
    <citation type="submission" date="2023-03" db="EMBL/GenBank/DDBJ databases">
        <title>Massive genome expansion in bonnet fungi (Mycena s.s.) driven by repeated elements and novel gene families across ecological guilds.</title>
        <authorList>
            <consortium name="Lawrence Berkeley National Laboratory"/>
            <person name="Harder C.B."/>
            <person name="Miyauchi S."/>
            <person name="Viragh M."/>
            <person name="Kuo A."/>
            <person name="Thoen E."/>
            <person name="Andreopoulos B."/>
            <person name="Lu D."/>
            <person name="Skrede I."/>
            <person name="Drula E."/>
            <person name="Henrissat B."/>
            <person name="Morin E."/>
            <person name="Kohler A."/>
            <person name="Barry K."/>
            <person name="LaButti K."/>
            <person name="Morin E."/>
            <person name="Salamov A."/>
            <person name="Lipzen A."/>
            <person name="Mereny Z."/>
            <person name="Hegedus B."/>
            <person name="Baldrian P."/>
            <person name="Stursova M."/>
            <person name="Weitz H."/>
            <person name="Taylor A."/>
            <person name="Grigoriev I.V."/>
            <person name="Nagy L.G."/>
            <person name="Martin F."/>
            <person name="Kauserud H."/>
        </authorList>
    </citation>
    <scope>NUCLEOTIDE SEQUENCE</scope>
    <source>
        <strain evidence="2">9284</strain>
    </source>
</reference>
<feature type="transmembrane region" description="Helical" evidence="1">
    <location>
        <begin position="221"/>
        <end position="241"/>
    </location>
</feature>
<feature type="transmembrane region" description="Helical" evidence="1">
    <location>
        <begin position="44"/>
        <end position="65"/>
    </location>
</feature>
<evidence type="ECO:0000256" key="1">
    <source>
        <dbReference type="SAM" id="Phobius"/>
    </source>
</evidence>
<gene>
    <name evidence="2" type="ORF">FB45DRAFT_888248</name>
</gene>
<protein>
    <submittedName>
        <fullName evidence="2">Uncharacterized protein</fullName>
    </submittedName>
</protein>
<dbReference type="AlphaFoldDB" id="A0AAD7G1E3"/>
<evidence type="ECO:0000313" key="2">
    <source>
        <dbReference type="EMBL" id="KAJ7650610.1"/>
    </source>
</evidence>
<sequence>MNPNLIGSIEIVSLLSVILLGMSVVQVYVYYINFPHDSRVVRSLIALLTLLTFLHACGTCYSLYIITIKHYGLFPPIPFQLLKTAILGCFIHPIVQAIFAARIYQLSTQEGQARFRVIAAVCWSLAGFIFGCTVLLSMQVMRFIGSVDDFAVEWAWLVESLLGTTAVLDIIVTAVMGCGMQRGEMNAIDLLVSWTGQTGLITSISAIAVLIWFTFNKTDHIWLSLLILTTGCTSVSFASTFTN</sequence>
<name>A0AAD7G1E3_9AGAR</name>
<dbReference type="PANTHER" id="PTHR40465:SF1">
    <property type="entry name" value="DUF6534 DOMAIN-CONTAINING PROTEIN"/>
    <property type="match status" value="1"/>
</dbReference>
<proteinExistence type="predicted"/>
<keyword evidence="1" id="KW-1133">Transmembrane helix</keyword>
<dbReference type="Proteomes" id="UP001221142">
    <property type="component" value="Unassembled WGS sequence"/>
</dbReference>
<keyword evidence="3" id="KW-1185">Reference proteome</keyword>
<evidence type="ECO:0000313" key="3">
    <source>
        <dbReference type="Proteomes" id="UP001221142"/>
    </source>
</evidence>
<organism evidence="2 3">
    <name type="scientific">Roridomyces roridus</name>
    <dbReference type="NCBI Taxonomy" id="1738132"/>
    <lineage>
        <taxon>Eukaryota</taxon>
        <taxon>Fungi</taxon>
        <taxon>Dikarya</taxon>
        <taxon>Basidiomycota</taxon>
        <taxon>Agaricomycotina</taxon>
        <taxon>Agaricomycetes</taxon>
        <taxon>Agaricomycetidae</taxon>
        <taxon>Agaricales</taxon>
        <taxon>Marasmiineae</taxon>
        <taxon>Mycenaceae</taxon>
        <taxon>Roridomyces</taxon>
    </lineage>
</organism>
<feature type="transmembrane region" description="Helical" evidence="1">
    <location>
        <begin position="190"/>
        <end position="215"/>
    </location>
</feature>
<dbReference type="EMBL" id="JARKIF010000001">
    <property type="protein sequence ID" value="KAJ7650610.1"/>
    <property type="molecule type" value="Genomic_DNA"/>
</dbReference>